<protein>
    <submittedName>
        <fullName evidence="2">Transmembrane protein 268</fullName>
    </submittedName>
</protein>
<dbReference type="RefSeq" id="XP_023793847.1">
    <property type="nucleotide sequence ID" value="XM_023938079.1"/>
</dbReference>
<accession>A0A8C0VQI9</accession>
<keyword evidence="3" id="KW-1185">Reference proteome</keyword>
<dbReference type="RefSeq" id="XP_023793848.1">
    <property type="nucleotide sequence ID" value="XM_023938080.1"/>
</dbReference>
<dbReference type="InterPro" id="IPR028054">
    <property type="entry name" value="DUF4481"/>
</dbReference>
<dbReference type="Proteomes" id="UP000694410">
    <property type="component" value="Unplaced"/>
</dbReference>
<dbReference type="KEGG" id="ccae:111936934"/>
<organism evidence="2 3">
    <name type="scientific">Cyanistes caeruleus</name>
    <name type="common">Eurasian blue tit</name>
    <name type="synonym">Parus caeruleus</name>
    <dbReference type="NCBI Taxonomy" id="156563"/>
    <lineage>
        <taxon>Eukaryota</taxon>
        <taxon>Metazoa</taxon>
        <taxon>Chordata</taxon>
        <taxon>Craniata</taxon>
        <taxon>Vertebrata</taxon>
        <taxon>Euteleostomi</taxon>
        <taxon>Archelosauria</taxon>
        <taxon>Archosauria</taxon>
        <taxon>Dinosauria</taxon>
        <taxon>Saurischia</taxon>
        <taxon>Theropoda</taxon>
        <taxon>Coelurosauria</taxon>
        <taxon>Aves</taxon>
        <taxon>Neognathae</taxon>
        <taxon>Neoaves</taxon>
        <taxon>Telluraves</taxon>
        <taxon>Australaves</taxon>
        <taxon>Passeriformes</taxon>
        <taxon>Paridae</taxon>
        <taxon>Cyanistes</taxon>
    </lineage>
</organism>
<dbReference type="AlphaFoldDB" id="A0A8C0VQI9"/>
<name>A0A8C0VQI9_CYACU</name>
<dbReference type="Pfam" id="PF14800">
    <property type="entry name" value="DUF4481"/>
    <property type="match status" value="1"/>
</dbReference>
<dbReference type="PANTHER" id="PTHR31193">
    <property type="entry name" value="TRANSMEMBRANE PROTEIN C9ORF91"/>
    <property type="match status" value="1"/>
</dbReference>
<feature type="transmembrane region" description="Helical" evidence="1">
    <location>
        <begin position="99"/>
        <end position="117"/>
    </location>
</feature>
<dbReference type="PANTHER" id="PTHR31193:SF1">
    <property type="entry name" value="TRANSMEMBRANE PROTEIN 268"/>
    <property type="match status" value="1"/>
</dbReference>
<dbReference type="Ensembl" id="ENSCCET00000040622.1">
    <property type="protein sequence ID" value="ENSCCEP00000027403.1"/>
    <property type="gene ID" value="ENSCCEG00000023928.1"/>
</dbReference>
<feature type="transmembrane region" description="Helical" evidence="1">
    <location>
        <begin position="129"/>
        <end position="150"/>
    </location>
</feature>
<dbReference type="GeneID" id="111936934"/>
<evidence type="ECO:0000313" key="2">
    <source>
        <dbReference type="Ensembl" id="ENSCCEP00000027403.1"/>
    </source>
</evidence>
<keyword evidence="1" id="KW-0472">Membrane</keyword>
<evidence type="ECO:0000313" key="3">
    <source>
        <dbReference type="Proteomes" id="UP000694410"/>
    </source>
</evidence>
<sequence length="344" mass="38000">MAQKSQTGGTEKKESSLLYCKGDFKEGALQWVTEPPQGRVLLVLSMDNTCPTSSFDMDLCAEKLQSLGVQVPADPWKRLIQEGVLRPEVRRYLFYSSRGFQIAMAVVFYISLWTNLYSTLQLCSLGHSWGAGVLVTLVALALTALVILVIDCHQRKLNVNTDVRLAAVNEIFIKHNIILGITDVLDGPHHILQLWFVHFSPEHCLQALSAHIAHLQGTQAGLRHRLDKLCVAMDVAVQPELGVEEEAPCEESPLLSSRVTLNKNPVTCNELLHLIPEGPPEAMAQQLLVIFSGCYVRLLVTGRLPRAGPGTHLGHSSIPCLCQFIQTTVLHTHHSWGRHCSGMA</sequence>
<reference evidence="2" key="1">
    <citation type="submission" date="2025-08" db="UniProtKB">
        <authorList>
            <consortium name="Ensembl"/>
        </authorList>
    </citation>
    <scope>IDENTIFICATION</scope>
</reference>
<evidence type="ECO:0000256" key="1">
    <source>
        <dbReference type="SAM" id="Phobius"/>
    </source>
</evidence>
<dbReference type="CTD" id="203197"/>
<keyword evidence="1" id="KW-0812">Transmembrane</keyword>
<dbReference type="OrthoDB" id="8250049at2759"/>
<gene>
    <name evidence="2" type="primary">TMEM268</name>
</gene>
<keyword evidence="1" id="KW-1133">Transmembrane helix</keyword>
<proteinExistence type="predicted"/>
<reference evidence="2" key="2">
    <citation type="submission" date="2025-09" db="UniProtKB">
        <authorList>
            <consortium name="Ensembl"/>
        </authorList>
    </citation>
    <scope>IDENTIFICATION</scope>
</reference>